<dbReference type="Gene3D" id="1.10.246.20">
    <property type="entry name" value="Coactivator CBP, KIX domain"/>
    <property type="match status" value="1"/>
</dbReference>
<dbReference type="EMBL" id="CAMAPE010000019">
    <property type="protein sequence ID" value="CAH9086727.1"/>
    <property type="molecule type" value="Genomic_DNA"/>
</dbReference>
<dbReference type="GO" id="GO:0003712">
    <property type="term" value="F:transcription coregulator activity"/>
    <property type="evidence" value="ECO:0007669"/>
    <property type="project" value="InterPro"/>
</dbReference>
<proteinExistence type="predicted"/>
<keyword evidence="4" id="KW-1185">Reference proteome</keyword>
<organism evidence="3 4">
    <name type="scientific">Cuscuta europaea</name>
    <name type="common">European dodder</name>
    <dbReference type="NCBI Taxonomy" id="41803"/>
    <lineage>
        <taxon>Eukaryota</taxon>
        <taxon>Viridiplantae</taxon>
        <taxon>Streptophyta</taxon>
        <taxon>Embryophyta</taxon>
        <taxon>Tracheophyta</taxon>
        <taxon>Spermatophyta</taxon>
        <taxon>Magnoliopsida</taxon>
        <taxon>eudicotyledons</taxon>
        <taxon>Gunneridae</taxon>
        <taxon>Pentapetalae</taxon>
        <taxon>asterids</taxon>
        <taxon>lamiids</taxon>
        <taxon>Solanales</taxon>
        <taxon>Convolvulaceae</taxon>
        <taxon>Cuscuteae</taxon>
        <taxon>Cuscuta</taxon>
        <taxon>Cuscuta subgen. Cuscuta</taxon>
    </lineage>
</organism>
<evidence type="ECO:0000313" key="4">
    <source>
        <dbReference type="Proteomes" id="UP001152484"/>
    </source>
</evidence>
<feature type="compositionally biased region" description="Low complexity" evidence="2">
    <location>
        <begin position="160"/>
        <end position="169"/>
    </location>
</feature>
<reference evidence="3" key="1">
    <citation type="submission" date="2022-07" db="EMBL/GenBank/DDBJ databases">
        <authorList>
            <person name="Macas J."/>
            <person name="Novak P."/>
            <person name="Neumann P."/>
        </authorList>
    </citation>
    <scope>NUCLEOTIDE SEQUENCE</scope>
</reference>
<gene>
    <name evidence="3" type="ORF">CEURO_LOCUS9745</name>
</gene>
<dbReference type="OrthoDB" id="1937968at2759"/>
<dbReference type="GO" id="GO:0006355">
    <property type="term" value="P:regulation of DNA-templated transcription"/>
    <property type="evidence" value="ECO:0007669"/>
    <property type="project" value="InterPro"/>
</dbReference>
<feature type="region of interest" description="Disordered" evidence="2">
    <location>
        <begin position="122"/>
        <end position="174"/>
    </location>
</feature>
<feature type="region of interest" description="Disordered" evidence="2">
    <location>
        <begin position="347"/>
        <end position="367"/>
    </location>
</feature>
<protein>
    <recommendedName>
        <fullName evidence="5">Histone acetyltransferase</fullName>
    </recommendedName>
</protein>
<sequence length="367" mass="40917">MPRPGPRPYECVRRAWHSEDRHRPMRGSIIQKIFRCVHERHSTVTKKKSEWQLKVPTVVFKAEEIMYSKANSEAEYMDPETLWDRANDAIDVIIRRDESTETGPLLPPCVEAALLLGCVAERTSRSERNSKPRNYLPASTQEFRPMSPKVTNQRTNDHNSNSLSPSSASRPTFGRPALKNLVTLASESNKPGLPNTLTMGAVYPLYEGADFPPRASPSSFNGPKTPQSNMISGRPIYPEVNHFQSFPSKPVGNGAQNEKTVLSGAPQEECDLSLRLGQSLDCGLHLGNTSVGPTDDPNERGKSKVISAANERKCCFFRAESTKEPSRFSMSWWDPEVEGRDVGLISRKRKEAPTSSHFTGQLKRPGL</sequence>
<evidence type="ECO:0000313" key="3">
    <source>
        <dbReference type="EMBL" id="CAH9086727.1"/>
    </source>
</evidence>
<name>A0A9P0Z4G2_CUSEU</name>
<dbReference type="PANTHER" id="PTHR35300">
    <property type="entry name" value="COACTIVATOR CBP, KIX DOMAIN-CONTAINING PROTEIN-RELATED"/>
    <property type="match status" value="1"/>
</dbReference>
<accession>A0A9P0Z4G2</accession>
<evidence type="ECO:0000256" key="1">
    <source>
        <dbReference type="ARBA" id="ARBA00023242"/>
    </source>
</evidence>
<comment type="caution">
    <text evidence="3">The sequence shown here is derived from an EMBL/GenBank/DDBJ whole genome shotgun (WGS) entry which is preliminary data.</text>
</comment>
<dbReference type="Proteomes" id="UP001152484">
    <property type="component" value="Unassembled WGS sequence"/>
</dbReference>
<keyword evidence="1" id="KW-0539">Nucleus</keyword>
<dbReference type="PANTHER" id="PTHR35300:SF4">
    <property type="entry name" value="HISTONE ACETYLTRANSFERASE"/>
    <property type="match status" value="1"/>
</dbReference>
<evidence type="ECO:0008006" key="5">
    <source>
        <dbReference type="Google" id="ProtNLM"/>
    </source>
</evidence>
<evidence type="ECO:0000256" key="2">
    <source>
        <dbReference type="SAM" id="MobiDB-lite"/>
    </source>
</evidence>
<dbReference type="InterPro" id="IPR036529">
    <property type="entry name" value="KIX_dom_sf"/>
</dbReference>
<dbReference type="AlphaFoldDB" id="A0A9P0Z4G2"/>